<reference evidence="2 3" key="1">
    <citation type="journal article" date="2007" name="Int. J. Syst. Evol. Microbiol.">
        <title>Paenibacillus ginsengarvi sp. nov., isolated from soil from ginseng cultivation.</title>
        <authorList>
            <person name="Yoon M.H."/>
            <person name="Ten L.N."/>
            <person name="Im W.T."/>
        </authorList>
    </citation>
    <scope>NUCLEOTIDE SEQUENCE [LARGE SCALE GENOMIC DNA]</scope>
    <source>
        <strain evidence="2 3">KCTC 13059</strain>
    </source>
</reference>
<dbReference type="EMBL" id="RBAH01000028">
    <property type="protein sequence ID" value="RKN71847.1"/>
    <property type="molecule type" value="Genomic_DNA"/>
</dbReference>
<evidence type="ECO:0000256" key="1">
    <source>
        <dbReference type="SAM" id="Phobius"/>
    </source>
</evidence>
<keyword evidence="1" id="KW-0472">Membrane</keyword>
<feature type="transmembrane region" description="Helical" evidence="1">
    <location>
        <begin position="78"/>
        <end position="97"/>
    </location>
</feature>
<proteinExistence type="predicted"/>
<feature type="transmembrane region" description="Helical" evidence="1">
    <location>
        <begin position="103"/>
        <end position="121"/>
    </location>
</feature>
<keyword evidence="3" id="KW-1185">Reference proteome</keyword>
<comment type="caution">
    <text evidence="2">The sequence shown here is derived from an EMBL/GenBank/DDBJ whole genome shotgun (WGS) entry which is preliminary data.</text>
</comment>
<name>A0A3B0BJ65_9BACL</name>
<organism evidence="2 3">
    <name type="scientific">Paenibacillus ginsengarvi</name>
    <dbReference type="NCBI Taxonomy" id="400777"/>
    <lineage>
        <taxon>Bacteria</taxon>
        <taxon>Bacillati</taxon>
        <taxon>Bacillota</taxon>
        <taxon>Bacilli</taxon>
        <taxon>Bacillales</taxon>
        <taxon>Paenibacillaceae</taxon>
        <taxon>Paenibacillus</taxon>
    </lineage>
</organism>
<sequence>MLIVIVKSSFLLLLFMLAYLFLNRLLQTIVRRSVARYRLNYVRRGSFANRVAQLAMRYNWLYRHLADLLESIQARVHIGTFLFVSVLLLLAGIVGGFVCFGNAKGVLSAGGMLGLLPYLALRMRLLSLQMKARLDFLPAVELFYQYYIALGQSNIRTVLKVTLEENRMQPAMKPVFEQLYRNLTTSRDTEDSLRVFSLSLGHMWADYFTNILRVGILEGNDLCDSLKDLITDMRKAQRSDQAERNRLLEIRLANFSSILFLLLFLFINFKINPENAYLYYIVDPAGRNMLLDGLLLIFASILMGIYLSIRRM</sequence>
<protein>
    <recommendedName>
        <fullName evidence="4">Type II secretion system protein GspF domain-containing protein</fullName>
    </recommendedName>
</protein>
<keyword evidence="1" id="KW-1133">Transmembrane helix</keyword>
<evidence type="ECO:0000313" key="3">
    <source>
        <dbReference type="Proteomes" id="UP000282311"/>
    </source>
</evidence>
<keyword evidence="1" id="KW-0812">Transmembrane</keyword>
<feature type="transmembrane region" description="Helical" evidence="1">
    <location>
        <begin position="252"/>
        <end position="269"/>
    </location>
</feature>
<dbReference type="Proteomes" id="UP000282311">
    <property type="component" value="Unassembled WGS sequence"/>
</dbReference>
<feature type="transmembrane region" description="Helical" evidence="1">
    <location>
        <begin position="289"/>
        <end position="309"/>
    </location>
</feature>
<dbReference type="AlphaFoldDB" id="A0A3B0BJ65"/>
<evidence type="ECO:0000313" key="2">
    <source>
        <dbReference type="EMBL" id="RKN71847.1"/>
    </source>
</evidence>
<accession>A0A3B0BJ65</accession>
<evidence type="ECO:0008006" key="4">
    <source>
        <dbReference type="Google" id="ProtNLM"/>
    </source>
</evidence>
<dbReference type="RefSeq" id="WP_120750744.1">
    <property type="nucleotide sequence ID" value="NZ_RBAH01000028.1"/>
</dbReference>
<feature type="transmembrane region" description="Helical" evidence="1">
    <location>
        <begin position="6"/>
        <end position="26"/>
    </location>
</feature>
<dbReference type="OrthoDB" id="2661539at2"/>
<gene>
    <name evidence="2" type="ORF">D7M11_28870</name>
</gene>